<dbReference type="SUPFAM" id="SSF81648">
    <property type="entry name" value="a domain/subunit of cytochrome bc1 complex (Ubiquinol-cytochrome c reductase)"/>
    <property type="match status" value="1"/>
</dbReference>
<comment type="subcellular location">
    <subcellularLocation>
        <location evidence="1">Membrane</location>
        <topology evidence="1">Multi-pass membrane protein</topology>
    </subcellularLocation>
</comment>
<evidence type="ECO:0000256" key="9">
    <source>
        <dbReference type="ARBA" id="ARBA00023136"/>
    </source>
</evidence>
<dbReference type="GO" id="GO:0016491">
    <property type="term" value="F:oxidoreductase activity"/>
    <property type="evidence" value="ECO:0007669"/>
    <property type="project" value="InterPro"/>
</dbReference>
<dbReference type="PANTHER" id="PTHR37823">
    <property type="entry name" value="CYTOCHROME C-553-LIKE"/>
    <property type="match status" value="1"/>
</dbReference>
<keyword evidence="4 12" id="KW-0812">Transmembrane</keyword>
<keyword evidence="7 12" id="KW-1133">Transmembrane helix</keyword>
<evidence type="ECO:0000256" key="5">
    <source>
        <dbReference type="ARBA" id="ARBA00022723"/>
    </source>
</evidence>
<evidence type="ECO:0000256" key="10">
    <source>
        <dbReference type="PROSITE-ProRule" id="PRU00433"/>
    </source>
</evidence>
<evidence type="ECO:0000256" key="8">
    <source>
        <dbReference type="ARBA" id="ARBA00023004"/>
    </source>
</evidence>
<evidence type="ECO:0000313" key="15">
    <source>
        <dbReference type="EMBL" id="QQK76031.1"/>
    </source>
</evidence>
<dbReference type="GO" id="GO:0009055">
    <property type="term" value="F:electron transfer activity"/>
    <property type="evidence" value="ECO:0007669"/>
    <property type="project" value="InterPro"/>
</dbReference>
<reference evidence="15 16" key="1">
    <citation type="submission" date="2020-06" db="EMBL/GenBank/DDBJ databases">
        <title>Genomic analysis of Salicibibacter sp. NKC5-3.</title>
        <authorList>
            <person name="Oh Y.J."/>
        </authorList>
    </citation>
    <scope>NUCLEOTIDE SEQUENCE [LARGE SCALE GENOMIC DNA]</scope>
    <source>
        <strain evidence="15 16">NKC5-3</strain>
    </source>
</reference>
<keyword evidence="6" id="KW-0249">Electron transport</keyword>
<evidence type="ECO:0000256" key="1">
    <source>
        <dbReference type="ARBA" id="ARBA00004141"/>
    </source>
</evidence>
<keyword evidence="8 10" id="KW-0408">Iron</keyword>
<keyword evidence="9 12" id="KW-0472">Membrane</keyword>
<gene>
    <name evidence="15" type="ORF">HUG15_11000</name>
</gene>
<dbReference type="Gene3D" id="1.20.810.10">
    <property type="entry name" value="Cytochrome Bc1 Complex, Chain C"/>
    <property type="match status" value="1"/>
</dbReference>
<dbReference type="Pfam" id="PF00032">
    <property type="entry name" value="Cytochrom_B_C"/>
    <property type="match status" value="1"/>
</dbReference>
<dbReference type="EMBL" id="CP054705">
    <property type="protein sequence ID" value="QQK76031.1"/>
    <property type="molecule type" value="Genomic_DNA"/>
</dbReference>
<dbReference type="KEGG" id="scia:HUG15_11000"/>
<evidence type="ECO:0000256" key="3">
    <source>
        <dbReference type="ARBA" id="ARBA00022617"/>
    </source>
</evidence>
<keyword evidence="16" id="KW-1185">Reference proteome</keyword>
<evidence type="ECO:0000259" key="14">
    <source>
        <dbReference type="PROSITE" id="PS51007"/>
    </source>
</evidence>
<keyword evidence="5 10" id="KW-0479">Metal-binding</keyword>
<dbReference type="InterPro" id="IPR051811">
    <property type="entry name" value="Cytochrome_c550/c551-like"/>
</dbReference>
<dbReference type="InterPro" id="IPR036909">
    <property type="entry name" value="Cyt_c-like_dom_sf"/>
</dbReference>
<evidence type="ECO:0000256" key="6">
    <source>
        <dbReference type="ARBA" id="ARBA00022982"/>
    </source>
</evidence>
<dbReference type="GO" id="GO:0020037">
    <property type="term" value="F:heme binding"/>
    <property type="evidence" value="ECO:0007669"/>
    <property type="project" value="InterPro"/>
</dbReference>
<evidence type="ECO:0000256" key="12">
    <source>
        <dbReference type="SAM" id="Phobius"/>
    </source>
</evidence>
<dbReference type="GO" id="GO:0016020">
    <property type="term" value="C:membrane"/>
    <property type="evidence" value="ECO:0007669"/>
    <property type="project" value="UniProtKB-SubCell"/>
</dbReference>
<dbReference type="Pfam" id="PF13442">
    <property type="entry name" value="Cytochrome_CBB3"/>
    <property type="match status" value="1"/>
</dbReference>
<dbReference type="InterPro" id="IPR027387">
    <property type="entry name" value="Cytb/b6-like_sf"/>
</dbReference>
<feature type="transmembrane region" description="Helical" evidence="12">
    <location>
        <begin position="48"/>
        <end position="67"/>
    </location>
</feature>
<evidence type="ECO:0000256" key="4">
    <source>
        <dbReference type="ARBA" id="ARBA00022692"/>
    </source>
</evidence>
<dbReference type="GO" id="GO:0046872">
    <property type="term" value="F:metal ion binding"/>
    <property type="evidence" value="ECO:0007669"/>
    <property type="project" value="UniProtKB-KW"/>
</dbReference>
<organism evidence="15 16">
    <name type="scientific">Salicibibacter cibarius</name>
    <dbReference type="NCBI Taxonomy" id="2743000"/>
    <lineage>
        <taxon>Bacteria</taxon>
        <taxon>Bacillati</taxon>
        <taxon>Bacillota</taxon>
        <taxon>Bacilli</taxon>
        <taxon>Bacillales</taxon>
        <taxon>Bacillaceae</taxon>
        <taxon>Salicibibacter</taxon>
    </lineage>
</organism>
<dbReference type="AlphaFoldDB" id="A0A7T6Z432"/>
<feature type="domain" description="Cytochrome b/b6 C-terminal region profile" evidence="13">
    <location>
        <begin position="29"/>
        <end position="156"/>
    </location>
</feature>
<feature type="domain" description="Cytochrome c" evidence="14">
    <location>
        <begin position="179"/>
        <end position="283"/>
    </location>
</feature>
<keyword evidence="2" id="KW-0813">Transport</keyword>
<dbReference type="Proteomes" id="UP000595823">
    <property type="component" value="Chromosome"/>
</dbReference>
<evidence type="ECO:0000256" key="2">
    <source>
        <dbReference type="ARBA" id="ARBA00022448"/>
    </source>
</evidence>
<feature type="compositionally biased region" description="Acidic residues" evidence="11">
    <location>
        <begin position="263"/>
        <end position="302"/>
    </location>
</feature>
<dbReference type="PROSITE" id="PS51007">
    <property type="entry name" value="CYTC"/>
    <property type="match status" value="1"/>
</dbReference>
<dbReference type="PROSITE" id="PS51003">
    <property type="entry name" value="CYTB_CTER"/>
    <property type="match status" value="1"/>
</dbReference>
<feature type="transmembrane region" description="Helical" evidence="12">
    <location>
        <begin position="138"/>
        <end position="156"/>
    </location>
</feature>
<accession>A0A7T6Z432</accession>
<evidence type="ECO:0000259" key="13">
    <source>
        <dbReference type="PROSITE" id="PS51003"/>
    </source>
</evidence>
<evidence type="ECO:0000313" key="16">
    <source>
        <dbReference type="Proteomes" id="UP000595823"/>
    </source>
</evidence>
<protein>
    <submittedName>
        <fullName evidence="15">C-type cytochrome</fullName>
    </submittedName>
</protein>
<dbReference type="Gene3D" id="1.10.760.10">
    <property type="entry name" value="Cytochrome c-like domain"/>
    <property type="match status" value="1"/>
</dbReference>
<dbReference type="RefSeq" id="WP_200128659.1">
    <property type="nucleotide sequence ID" value="NZ_CP054705.1"/>
</dbReference>
<dbReference type="SUPFAM" id="SSF46626">
    <property type="entry name" value="Cytochrome c"/>
    <property type="match status" value="1"/>
</dbReference>
<dbReference type="InterPro" id="IPR005798">
    <property type="entry name" value="Cyt_b/b6_C"/>
</dbReference>
<dbReference type="InterPro" id="IPR036150">
    <property type="entry name" value="Cyt_b/b6_C_sf"/>
</dbReference>
<dbReference type="PANTHER" id="PTHR37823:SF4">
    <property type="entry name" value="MENAQUINOL-CYTOCHROME C REDUCTASE CYTOCHROME B_C SUBUNIT"/>
    <property type="match status" value="1"/>
</dbReference>
<sequence>MHRGKGMKFVTDSRIPEREHRMENIPKDYSEYPGKTEAFFPNYLLKEWLVGAVFLIGFLCLTAAHPAPLEREADPTDSSYIPLPDWFFLFLYQLLKYEFAAGDYIVLGTVVLPGLAFGALLLAPWLDKGPERRLSQRPIATAMMTLGVVSVIYLTWESVDQHDWQADAEQAAMDDEDIQEVDQGLEGYEIYQAQGCISCHGENMEGNPGVRGPALYDLPYDAEGVAEISLEGIGEMPADMFDGSEEELQILSEYVVDGGGTNEELEYLDDDVDADDAEEEDEDDENGDDEDNGEEEDAEEEA</sequence>
<name>A0A7T6Z432_9BACI</name>
<feature type="region of interest" description="Disordered" evidence="11">
    <location>
        <begin position="257"/>
        <end position="302"/>
    </location>
</feature>
<dbReference type="InterPro" id="IPR009056">
    <property type="entry name" value="Cyt_c-like_dom"/>
</dbReference>
<keyword evidence="3 10" id="KW-0349">Heme</keyword>
<feature type="transmembrane region" description="Helical" evidence="12">
    <location>
        <begin position="104"/>
        <end position="126"/>
    </location>
</feature>
<evidence type="ECO:0000256" key="7">
    <source>
        <dbReference type="ARBA" id="ARBA00022989"/>
    </source>
</evidence>
<proteinExistence type="predicted"/>
<evidence type="ECO:0000256" key="11">
    <source>
        <dbReference type="SAM" id="MobiDB-lite"/>
    </source>
</evidence>